<name>A0A158QB91_ENTVE</name>
<dbReference type="CDD" id="cd14689">
    <property type="entry name" value="bZIP_CREB3"/>
    <property type="match status" value="1"/>
</dbReference>
<dbReference type="Gene3D" id="1.20.5.170">
    <property type="match status" value="1"/>
</dbReference>
<sequence length="522" mass="58232">MESDPLLSSHDPFLFESDAIDFISTKDLNDLKLDFPVDCFNDELDPSFLDVDCFANELCSQIDAQQQEDVAEEEHSYAHLPGSPGSNHSAFSGTCSTSSAEYLPQSFQQPVDILQAASSEIFGETAVESITQAVNKSAEQPPKRSFGINKPRTVVRFKPAARGVSSSASSYSSGAQSPASISLSSVQSYNTVPSRKTKYEALNLTEEEKRLCKKEGIYLPDHYPLTKAEERELKRIRRKIRNKRSAQTSRKRKQDYIEALEDRVEDCSQENMELRRQVEHLQKQNQTYLSQLRKLQAVIANSAKRNTHASTCLGVLLLSVCLLVAPNLSPLSQNQEVELDEQALAAQLNNNQDIKRAPFAGRSRTLMEFVGAGADQKNIVCLEEEEENDGEGVVASNRPVVHKQTNNRNAPKLAGEESYGNGYKSPNNGTFGGLLERPQIDSRKRNISEQLFNPKYPLKKVAAFSVKPKKALKIEDYSGSVSDDTPVQYVPLKLTNTTNKQLYLQPTSFNGPPYKRIKMEQL</sequence>
<dbReference type="PROSITE" id="PS50217">
    <property type="entry name" value="BZIP"/>
    <property type="match status" value="1"/>
</dbReference>
<keyword evidence="10" id="KW-1185">Reference proteome</keyword>
<dbReference type="PROSITE" id="PS00036">
    <property type="entry name" value="BZIP_BASIC"/>
    <property type="match status" value="1"/>
</dbReference>
<dbReference type="GO" id="GO:0000978">
    <property type="term" value="F:RNA polymerase II cis-regulatory region sequence-specific DNA binding"/>
    <property type="evidence" value="ECO:0007669"/>
    <property type="project" value="TreeGrafter"/>
</dbReference>
<keyword evidence="5" id="KW-0539">Nucleus</keyword>
<reference evidence="11" key="1">
    <citation type="submission" date="2016-04" db="UniProtKB">
        <authorList>
            <consortium name="WormBaseParasite"/>
        </authorList>
    </citation>
    <scope>IDENTIFICATION</scope>
</reference>
<evidence type="ECO:0000256" key="2">
    <source>
        <dbReference type="ARBA" id="ARBA00023015"/>
    </source>
</evidence>
<gene>
    <name evidence="9" type="ORF">EVEC_LOCUS8131</name>
</gene>
<accession>A0A158QB91</accession>
<keyword evidence="4" id="KW-0804">Transcription</keyword>
<evidence type="ECO:0000256" key="4">
    <source>
        <dbReference type="ARBA" id="ARBA00023163"/>
    </source>
</evidence>
<dbReference type="PANTHER" id="PTHR45996:SF3">
    <property type="entry name" value="CREB-H TRANSCRIPTION FACTOR HOMOLOG LET-607"/>
    <property type="match status" value="1"/>
</dbReference>
<keyword evidence="3" id="KW-0238">DNA-binding</keyword>
<reference evidence="9 10" key="2">
    <citation type="submission" date="2018-10" db="EMBL/GenBank/DDBJ databases">
        <authorList>
            <consortium name="Pathogen Informatics"/>
        </authorList>
    </citation>
    <scope>NUCLEOTIDE SEQUENCE [LARGE SCALE GENOMIC DNA]</scope>
</reference>
<dbReference type="InterPro" id="IPR004827">
    <property type="entry name" value="bZIP"/>
</dbReference>
<dbReference type="STRING" id="51028.A0A158QB91"/>
<dbReference type="Pfam" id="PF00170">
    <property type="entry name" value="bZIP_1"/>
    <property type="match status" value="1"/>
</dbReference>
<evidence type="ECO:0000259" key="8">
    <source>
        <dbReference type="PROSITE" id="PS50217"/>
    </source>
</evidence>
<dbReference type="InterPro" id="IPR046347">
    <property type="entry name" value="bZIP_sf"/>
</dbReference>
<dbReference type="Proteomes" id="UP000274131">
    <property type="component" value="Unassembled WGS sequence"/>
</dbReference>
<dbReference type="GO" id="GO:0005634">
    <property type="term" value="C:nucleus"/>
    <property type="evidence" value="ECO:0007669"/>
    <property type="project" value="TreeGrafter"/>
</dbReference>
<evidence type="ECO:0000256" key="7">
    <source>
        <dbReference type="SAM" id="MobiDB-lite"/>
    </source>
</evidence>
<keyword evidence="6" id="KW-0175">Coiled coil</keyword>
<dbReference type="InterPro" id="IPR051381">
    <property type="entry name" value="CREB_ATF_subfamily"/>
</dbReference>
<organism evidence="11">
    <name type="scientific">Enterobius vermicularis</name>
    <name type="common">Human pinworm</name>
    <dbReference type="NCBI Taxonomy" id="51028"/>
    <lineage>
        <taxon>Eukaryota</taxon>
        <taxon>Metazoa</taxon>
        <taxon>Ecdysozoa</taxon>
        <taxon>Nematoda</taxon>
        <taxon>Chromadorea</taxon>
        <taxon>Rhabditida</taxon>
        <taxon>Spirurina</taxon>
        <taxon>Oxyuridomorpha</taxon>
        <taxon>Oxyuroidea</taxon>
        <taxon>Oxyuridae</taxon>
        <taxon>Enterobius</taxon>
    </lineage>
</organism>
<feature type="region of interest" description="Disordered" evidence="7">
    <location>
        <begin position="410"/>
        <end position="435"/>
    </location>
</feature>
<evidence type="ECO:0000256" key="6">
    <source>
        <dbReference type="SAM" id="Coils"/>
    </source>
</evidence>
<comment type="subcellular location">
    <subcellularLocation>
        <location evidence="1">Endoplasmic reticulum membrane</location>
        <topology evidence="1">Single-pass type II membrane protein</topology>
    </subcellularLocation>
</comment>
<protein>
    <submittedName>
        <fullName evidence="11">BZIP domain-containing protein</fullName>
    </submittedName>
</protein>
<dbReference type="AlphaFoldDB" id="A0A158QB91"/>
<feature type="compositionally biased region" description="Polar residues" evidence="7">
    <location>
        <begin position="84"/>
        <end position="93"/>
    </location>
</feature>
<keyword evidence="2" id="KW-0805">Transcription regulation</keyword>
<evidence type="ECO:0000256" key="1">
    <source>
        <dbReference type="ARBA" id="ARBA00004648"/>
    </source>
</evidence>
<dbReference type="EMBL" id="UXUI01009277">
    <property type="protein sequence ID" value="VDD93380.1"/>
    <property type="molecule type" value="Genomic_DNA"/>
</dbReference>
<evidence type="ECO:0000313" key="9">
    <source>
        <dbReference type="EMBL" id="VDD93380.1"/>
    </source>
</evidence>
<evidence type="ECO:0000256" key="5">
    <source>
        <dbReference type="ARBA" id="ARBA00023242"/>
    </source>
</evidence>
<feature type="region of interest" description="Disordered" evidence="7">
    <location>
        <begin position="67"/>
        <end position="93"/>
    </location>
</feature>
<dbReference type="SMART" id="SM00338">
    <property type="entry name" value="BRLZ"/>
    <property type="match status" value="1"/>
</dbReference>
<proteinExistence type="predicted"/>
<dbReference type="WBParaSite" id="EVEC_0000864701-mRNA-1">
    <property type="protein sequence ID" value="EVEC_0000864701-mRNA-1"/>
    <property type="gene ID" value="EVEC_0000864701"/>
</dbReference>
<dbReference type="PANTHER" id="PTHR45996">
    <property type="entry name" value="AGAP001464-PB"/>
    <property type="match status" value="1"/>
</dbReference>
<evidence type="ECO:0000313" key="10">
    <source>
        <dbReference type="Proteomes" id="UP000274131"/>
    </source>
</evidence>
<evidence type="ECO:0000256" key="3">
    <source>
        <dbReference type="ARBA" id="ARBA00023125"/>
    </source>
</evidence>
<dbReference type="GO" id="GO:0005789">
    <property type="term" value="C:endoplasmic reticulum membrane"/>
    <property type="evidence" value="ECO:0007669"/>
    <property type="project" value="UniProtKB-SubCell"/>
</dbReference>
<feature type="domain" description="BZIP" evidence="8">
    <location>
        <begin position="232"/>
        <end position="295"/>
    </location>
</feature>
<dbReference type="GO" id="GO:0000981">
    <property type="term" value="F:DNA-binding transcription factor activity, RNA polymerase II-specific"/>
    <property type="evidence" value="ECO:0007669"/>
    <property type="project" value="TreeGrafter"/>
</dbReference>
<dbReference type="OrthoDB" id="674948at2759"/>
<dbReference type="SUPFAM" id="SSF57959">
    <property type="entry name" value="Leucine zipper domain"/>
    <property type="match status" value="1"/>
</dbReference>
<feature type="coiled-coil region" evidence="6">
    <location>
        <begin position="226"/>
        <end position="298"/>
    </location>
</feature>
<evidence type="ECO:0000313" key="11">
    <source>
        <dbReference type="WBParaSite" id="EVEC_0000864701-mRNA-1"/>
    </source>
</evidence>